<gene>
    <name evidence="2" type="ORF">GYMLUDRAFT_64824</name>
</gene>
<evidence type="ECO:0000313" key="3">
    <source>
        <dbReference type="Proteomes" id="UP000053593"/>
    </source>
</evidence>
<evidence type="ECO:0000313" key="2">
    <source>
        <dbReference type="EMBL" id="KIK51456.1"/>
    </source>
</evidence>
<keyword evidence="1" id="KW-1133">Transmembrane helix</keyword>
<name>A0A0D0BAX1_9AGAR</name>
<organism evidence="2 3">
    <name type="scientific">Collybiopsis luxurians FD-317 M1</name>
    <dbReference type="NCBI Taxonomy" id="944289"/>
    <lineage>
        <taxon>Eukaryota</taxon>
        <taxon>Fungi</taxon>
        <taxon>Dikarya</taxon>
        <taxon>Basidiomycota</taxon>
        <taxon>Agaricomycotina</taxon>
        <taxon>Agaricomycetes</taxon>
        <taxon>Agaricomycetidae</taxon>
        <taxon>Agaricales</taxon>
        <taxon>Marasmiineae</taxon>
        <taxon>Omphalotaceae</taxon>
        <taxon>Collybiopsis</taxon>
        <taxon>Collybiopsis luxurians</taxon>
    </lineage>
</organism>
<keyword evidence="1" id="KW-0812">Transmembrane</keyword>
<reference evidence="2 3" key="1">
    <citation type="submission" date="2014-04" db="EMBL/GenBank/DDBJ databases">
        <title>Evolutionary Origins and Diversification of the Mycorrhizal Mutualists.</title>
        <authorList>
            <consortium name="DOE Joint Genome Institute"/>
            <consortium name="Mycorrhizal Genomics Consortium"/>
            <person name="Kohler A."/>
            <person name="Kuo A."/>
            <person name="Nagy L.G."/>
            <person name="Floudas D."/>
            <person name="Copeland A."/>
            <person name="Barry K.W."/>
            <person name="Cichocki N."/>
            <person name="Veneault-Fourrey C."/>
            <person name="LaButti K."/>
            <person name="Lindquist E.A."/>
            <person name="Lipzen A."/>
            <person name="Lundell T."/>
            <person name="Morin E."/>
            <person name="Murat C."/>
            <person name="Riley R."/>
            <person name="Ohm R."/>
            <person name="Sun H."/>
            <person name="Tunlid A."/>
            <person name="Henrissat B."/>
            <person name="Grigoriev I.V."/>
            <person name="Hibbett D.S."/>
            <person name="Martin F."/>
        </authorList>
    </citation>
    <scope>NUCLEOTIDE SEQUENCE [LARGE SCALE GENOMIC DNA]</scope>
    <source>
        <strain evidence="2 3">FD-317 M1</strain>
    </source>
</reference>
<dbReference type="HOGENOM" id="CLU_115502_0_0_1"/>
<evidence type="ECO:0000256" key="1">
    <source>
        <dbReference type="SAM" id="Phobius"/>
    </source>
</evidence>
<accession>A0A0D0BAX1</accession>
<dbReference type="AlphaFoldDB" id="A0A0D0BAX1"/>
<keyword evidence="3" id="KW-1185">Reference proteome</keyword>
<dbReference type="Proteomes" id="UP000053593">
    <property type="component" value="Unassembled WGS sequence"/>
</dbReference>
<feature type="transmembrane region" description="Helical" evidence="1">
    <location>
        <begin position="184"/>
        <end position="205"/>
    </location>
</feature>
<proteinExistence type="predicted"/>
<dbReference type="EMBL" id="KN834863">
    <property type="protein sequence ID" value="KIK51456.1"/>
    <property type="molecule type" value="Genomic_DNA"/>
</dbReference>
<protein>
    <submittedName>
        <fullName evidence="2">Uncharacterized protein</fullName>
    </submittedName>
</protein>
<keyword evidence="1" id="KW-0472">Membrane</keyword>
<sequence>MSCFPSLDQLAALRKVPHPPDTANRRTFTILVMHPDAPEPLLQPFGVNLVADLPVPVGQGAWLMSLNKVLKGSVYLPADASTGLLAFIQATETVPIETMPLCIFGDLPYTLPLCSSSISCTRTLSTRYCTAHAIALALDSHGELRNANAADKWALWSWFHEYILSSHASHSANPAIMIEHPIVIIGRCVLCSICLSTLFCMLVLML</sequence>